<dbReference type="EMBL" id="LR134182">
    <property type="protein sequence ID" value="VEB43387.1"/>
    <property type="molecule type" value="Genomic_DNA"/>
</dbReference>
<evidence type="ECO:0000313" key="1">
    <source>
        <dbReference type="EMBL" id="VEB43387.1"/>
    </source>
</evidence>
<dbReference type="AlphaFoldDB" id="A0A447TEY3"/>
<protein>
    <submittedName>
        <fullName evidence="1">Cellulose synthase operon protein YhjU</fullName>
    </submittedName>
</protein>
<gene>
    <name evidence="1" type="ORF">NCTC9695_03845</name>
</gene>
<evidence type="ECO:0000313" key="2">
    <source>
        <dbReference type="Proteomes" id="UP000275777"/>
    </source>
</evidence>
<proteinExistence type="predicted"/>
<dbReference type="Proteomes" id="UP000275777">
    <property type="component" value="Chromosome"/>
</dbReference>
<reference evidence="1 2" key="1">
    <citation type="submission" date="2018-12" db="EMBL/GenBank/DDBJ databases">
        <authorList>
            <consortium name="Pathogen Informatics"/>
        </authorList>
    </citation>
    <scope>NUCLEOTIDE SEQUENCE [LARGE SCALE GENOMIC DNA]</scope>
    <source>
        <strain evidence="1 2">NCTC9695</strain>
    </source>
</reference>
<accession>A0A447TEY3</accession>
<name>A0A447TEY3_CHRVL</name>
<organism evidence="1 2">
    <name type="scientific">Chromobacterium violaceum</name>
    <dbReference type="NCBI Taxonomy" id="536"/>
    <lineage>
        <taxon>Bacteria</taxon>
        <taxon>Pseudomonadati</taxon>
        <taxon>Pseudomonadota</taxon>
        <taxon>Betaproteobacteria</taxon>
        <taxon>Neisseriales</taxon>
        <taxon>Chromobacteriaceae</taxon>
        <taxon>Chromobacterium</taxon>
    </lineage>
</organism>
<dbReference type="Pfam" id="PF11658">
    <property type="entry name" value="CBP_BcsG"/>
    <property type="match status" value="1"/>
</dbReference>
<dbReference type="InterPro" id="IPR017744">
    <property type="entry name" value="BcsG"/>
</dbReference>
<sequence>MLARSPFGADYQPESYAQDLPATPFVSENANFTVMQSGSRYLMQSSAAIGTTTRCKRRYLDGGASACGQGAAALAR</sequence>